<dbReference type="InterPro" id="IPR058240">
    <property type="entry name" value="rSAM_sf"/>
</dbReference>
<dbReference type="PANTHER" id="PTHR30352:SF2">
    <property type="entry name" value="ANAEROBIC RIBONUCLEOSIDE-TRIPHOSPHATE REDUCTASE-ACTIVATING PROTEIN"/>
    <property type="match status" value="1"/>
</dbReference>
<dbReference type="PANTHER" id="PTHR30352">
    <property type="entry name" value="PYRUVATE FORMATE-LYASE-ACTIVATING ENZYME"/>
    <property type="match status" value="1"/>
</dbReference>
<dbReference type="SFLD" id="SFLDG01066">
    <property type="entry name" value="organic_radical-activating_enz"/>
    <property type="match status" value="1"/>
</dbReference>
<evidence type="ECO:0000313" key="10">
    <source>
        <dbReference type="EMBL" id="KAA2375492.1"/>
    </source>
</evidence>
<comment type="similarity">
    <text evidence="7">Belongs to the organic radical-activating enzymes family.</text>
</comment>
<dbReference type="PIRSF" id="PIRSF000368">
    <property type="entry name" value="NrdG"/>
    <property type="match status" value="1"/>
</dbReference>
<dbReference type="RefSeq" id="WP_015547779.1">
    <property type="nucleotide sequence ID" value="NZ_CATXTW010000005.1"/>
</dbReference>
<evidence type="ECO:0000256" key="3">
    <source>
        <dbReference type="ARBA" id="ARBA00022691"/>
    </source>
</evidence>
<dbReference type="Gene3D" id="3.20.20.70">
    <property type="entry name" value="Aldolase class I"/>
    <property type="match status" value="1"/>
</dbReference>
<evidence type="ECO:0000259" key="8">
    <source>
        <dbReference type="PROSITE" id="PS51918"/>
    </source>
</evidence>
<dbReference type="Pfam" id="PF13353">
    <property type="entry name" value="Fer4_12"/>
    <property type="match status" value="1"/>
</dbReference>
<keyword evidence="5" id="KW-0408">Iron</keyword>
<organism evidence="10 11">
    <name type="scientific">Alistipes shahii</name>
    <dbReference type="NCBI Taxonomy" id="328814"/>
    <lineage>
        <taxon>Bacteria</taxon>
        <taxon>Pseudomonadati</taxon>
        <taxon>Bacteroidota</taxon>
        <taxon>Bacteroidia</taxon>
        <taxon>Bacteroidales</taxon>
        <taxon>Rikenellaceae</taxon>
        <taxon>Alistipes</taxon>
    </lineage>
</organism>
<dbReference type="InterPro" id="IPR013785">
    <property type="entry name" value="Aldolase_TIM"/>
</dbReference>
<dbReference type="SFLD" id="SFLDG01063">
    <property type="entry name" value="activating_enzymes__group_1"/>
    <property type="match status" value="1"/>
</dbReference>
<comment type="cofactor">
    <cofactor evidence="1">
        <name>[4Fe-4S] cluster</name>
        <dbReference type="ChEBI" id="CHEBI:49883"/>
    </cofactor>
</comment>
<evidence type="ECO:0000313" key="9">
    <source>
        <dbReference type="EMBL" id="KAA2370934.1"/>
    </source>
</evidence>
<keyword evidence="3" id="KW-0949">S-adenosyl-L-methionine</keyword>
<evidence type="ECO:0000256" key="5">
    <source>
        <dbReference type="ARBA" id="ARBA00023004"/>
    </source>
</evidence>
<keyword evidence="2" id="KW-0004">4Fe-4S</keyword>
<evidence type="ECO:0000313" key="11">
    <source>
        <dbReference type="Proteomes" id="UP000322658"/>
    </source>
</evidence>
<dbReference type="EC" id="1.97.1.-" evidence="7"/>
<accession>A0A5B3GQA9</accession>
<dbReference type="InterPro" id="IPR034457">
    <property type="entry name" value="Organic_radical-activating"/>
</dbReference>
<dbReference type="NCBIfam" id="TIGR02491">
    <property type="entry name" value="NrdG"/>
    <property type="match status" value="1"/>
</dbReference>
<dbReference type="GO" id="GO:0051539">
    <property type="term" value="F:4 iron, 4 sulfur cluster binding"/>
    <property type="evidence" value="ECO:0007669"/>
    <property type="project" value="UniProtKB-KW"/>
</dbReference>
<keyword evidence="4" id="KW-0479">Metal-binding</keyword>
<dbReference type="GO" id="GO:0004748">
    <property type="term" value="F:ribonucleoside-diphosphate reductase activity, thioredoxin disulfide as acceptor"/>
    <property type="evidence" value="ECO:0007669"/>
    <property type="project" value="TreeGrafter"/>
</dbReference>
<dbReference type="CDD" id="cd01335">
    <property type="entry name" value="Radical_SAM"/>
    <property type="match status" value="1"/>
</dbReference>
<feature type="domain" description="Radical SAM core" evidence="8">
    <location>
        <begin position="15"/>
        <end position="161"/>
    </location>
</feature>
<dbReference type="AlphaFoldDB" id="A0A5B3GQA9"/>
<evidence type="ECO:0000256" key="6">
    <source>
        <dbReference type="ARBA" id="ARBA00023014"/>
    </source>
</evidence>
<dbReference type="Proteomes" id="UP000323567">
    <property type="component" value="Unassembled WGS sequence"/>
</dbReference>
<dbReference type="SFLD" id="SFLDF00299">
    <property type="entry name" value="anaerobic_ribonucleoside-triph"/>
    <property type="match status" value="1"/>
</dbReference>
<evidence type="ECO:0000256" key="7">
    <source>
        <dbReference type="PIRNR" id="PIRNR000368"/>
    </source>
</evidence>
<dbReference type="SUPFAM" id="SSF102114">
    <property type="entry name" value="Radical SAM enzymes"/>
    <property type="match status" value="1"/>
</dbReference>
<dbReference type="PROSITE" id="PS51918">
    <property type="entry name" value="RADICAL_SAM"/>
    <property type="match status" value="1"/>
</dbReference>
<evidence type="ECO:0000313" key="12">
    <source>
        <dbReference type="Proteomes" id="UP000323567"/>
    </source>
</evidence>
<comment type="function">
    <text evidence="7">Activation of anaerobic ribonucleoside-triphosphate reductase under anaerobic conditions by generation of an organic free radical, using S-adenosylmethionine and reduced flavodoxin as cosubstrates to produce 5'-deoxy-adenosine.</text>
</comment>
<dbReference type="EMBL" id="VVXK01000005">
    <property type="protein sequence ID" value="KAA2370934.1"/>
    <property type="molecule type" value="Genomic_DNA"/>
</dbReference>
<dbReference type="GeneID" id="92755601"/>
<dbReference type="GO" id="GO:0043365">
    <property type="term" value="F:[formate-C-acetyltransferase]-activating enzyme activity"/>
    <property type="evidence" value="ECO:0007669"/>
    <property type="project" value="InterPro"/>
</dbReference>
<keyword evidence="6" id="KW-0411">Iron-sulfur</keyword>
<evidence type="ECO:0000256" key="1">
    <source>
        <dbReference type="ARBA" id="ARBA00001966"/>
    </source>
</evidence>
<dbReference type="EMBL" id="VVXJ01000015">
    <property type="protein sequence ID" value="KAA2375492.1"/>
    <property type="molecule type" value="Genomic_DNA"/>
</dbReference>
<dbReference type="InterPro" id="IPR012837">
    <property type="entry name" value="NrdG"/>
</dbReference>
<gene>
    <name evidence="10" type="primary">nrdG</name>
    <name evidence="10" type="ORF">F2Y07_07830</name>
    <name evidence="9" type="ORF">F2Y13_05120</name>
</gene>
<dbReference type="SFLD" id="SFLDS00029">
    <property type="entry name" value="Radical_SAM"/>
    <property type="match status" value="1"/>
</dbReference>
<keyword evidence="7" id="KW-0560">Oxidoreductase</keyword>
<protein>
    <recommendedName>
        <fullName evidence="7">Anaerobic ribonucleoside-triphosphate reductase-activating protein</fullName>
        <ecNumber evidence="7">1.97.1.-</ecNumber>
    </recommendedName>
</protein>
<dbReference type="GO" id="GO:0046872">
    <property type="term" value="F:metal ion binding"/>
    <property type="evidence" value="ECO:0007669"/>
    <property type="project" value="UniProtKB-KW"/>
</dbReference>
<evidence type="ECO:0000256" key="2">
    <source>
        <dbReference type="ARBA" id="ARBA00022485"/>
    </source>
</evidence>
<name>A0A5B3GQA9_9BACT</name>
<proteinExistence type="inferred from homology"/>
<reference evidence="11 12" key="1">
    <citation type="journal article" date="2019" name="Nat. Med.">
        <title>A library of human gut bacterial isolates paired with longitudinal multiomics data enables mechanistic microbiome research.</title>
        <authorList>
            <person name="Poyet M."/>
            <person name="Groussin M."/>
            <person name="Gibbons S.M."/>
            <person name="Avila-Pacheco J."/>
            <person name="Jiang X."/>
            <person name="Kearney S.M."/>
            <person name="Perrotta A.R."/>
            <person name="Berdy B."/>
            <person name="Zhao S."/>
            <person name="Lieberman T.D."/>
            <person name="Swanson P.K."/>
            <person name="Smith M."/>
            <person name="Roesemann S."/>
            <person name="Alexander J.E."/>
            <person name="Rich S.A."/>
            <person name="Livny J."/>
            <person name="Vlamakis H."/>
            <person name="Clish C."/>
            <person name="Bullock K."/>
            <person name="Deik A."/>
            <person name="Scott J."/>
            <person name="Pierce K.A."/>
            <person name="Xavier R.J."/>
            <person name="Alm E.J."/>
        </authorList>
    </citation>
    <scope>NUCLEOTIDE SEQUENCE [LARGE SCALE GENOMIC DNA]</scope>
    <source>
        <strain evidence="10 11">BIOML-A1</strain>
        <strain evidence="9 12">BIOML-A2</strain>
    </source>
</reference>
<dbReference type="Proteomes" id="UP000322658">
    <property type="component" value="Unassembled WGS sequence"/>
</dbReference>
<evidence type="ECO:0000256" key="4">
    <source>
        <dbReference type="ARBA" id="ARBA00022723"/>
    </source>
</evidence>
<comment type="caution">
    <text evidence="10">The sequence shown here is derived from an EMBL/GenBank/DDBJ whole genome shotgun (WGS) entry which is preliminary data.</text>
</comment>
<sequence length="161" mass="17882">MELLRIIGIYPETISDGYGLRYAIYFAGCAHRCPGCHNPESHDPRRGEPLTVERAETICAAIAANPILDGVTLSGGDPLLQPEAMAAFLRLVKERTGQNVWCYTGYTLEECLADPARRECLRWIDTLVDGRYVEALRDLSLDFRGSSNQRIIDVGALHLFG</sequence>
<dbReference type="InterPro" id="IPR007197">
    <property type="entry name" value="rSAM"/>
</dbReference>